<comment type="subcellular location">
    <subcellularLocation>
        <location evidence="7">Cellular thylakoid membrane</location>
        <topology evidence="7">Single-pass membrane protein</topology>
    </subcellularLocation>
</comment>
<evidence type="ECO:0000256" key="2">
    <source>
        <dbReference type="ARBA" id="ARBA00022692"/>
    </source>
</evidence>
<dbReference type="InterPro" id="IPR010010">
    <property type="entry name" value="PSI_PsaM"/>
</dbReference>
<keyword evidence="4 7" id="KW-1133">Transmembrane helix</keyword>
<name>A0ABX1LXQ6_9CYAN</name>
<keyword evidence="5 7" id="KW-0793">Thylakoid</keyword>
<evidence type="ECO:0000313" key="8">
    <source>
        <dbReference type="EMBL" id="NMF58647.1"/>
    </source>
</evidence>
<evidence type="ECO:0000256" key="3">
    <source>
        <dbReference type="ARBA" id="ARBA00022836"/>
    </source>
</evidence>
<dbReference type="SUPFAM" id="SSF81548">
    <property type="entry name" value="Subunit XII of photosystem I reaction centre, PsaM"/>
    <property type="match status" value="1"/>
</dbReference>
<evidence type="ECO:0000313" key="9">
    <source>
        <dbReference type="Proteomes" id="UP000738376"/>
    </source>
</evidence>
<dbReference type="RefSeq" id="WP_169363525.1">
    <property type="nucleotide sequence ID" value="NZ_JAAVJL010000001.1"/>
</dbReference>
<dbReference type="Proteomes" id="UP000738376">
    <property type="component" value="Unassembled WGS sequence"/>
</dbReference>
<reference evidence="8 9" key="1">
    <citation type="submission" date="2020-03" db="EMBL/GenBank/DDBJ databases">
        <title>Draft Genome Sequence of 2-Methylisoborneol Producing Pseudanabaena yagii Strain GIHE-NHR1 Isolated from North Han River in South Korea.</title>
        <authorList>
            <person name="Jeong J."/>
        </authorList>
    </citation>
    <scope>NUCLEOTIDE SEQUENCE [LARGE SCALE GENOMIC DNA]</scope>
    <source>
        <strain evidence="8 9">GIHE-NHR1</strain>
    </source>
</reference>
<evidence type="ECO:0000256" key="4">
    <source>
        <dbReference type="ARBA" id="ARBA00022989"/>
    </source>
</evidence>
<dbReference type="EMBL" id="JAAVJL010000001">
    <property type="protein sequence ID" value="NMF58647.1"/>
    <property type="molecule type" value="Genomic_DNA"/>
</dbReference>
<keyword evidence="3 7" id="KW-0603">Photosystem I</keyword>
<dbReference type="NCBIfam" id="TIGR03053">
    <property type="entry name" value="PS_I_psaM"/>
    <property type="match status" value="1"/>
</dbReference>
<sequence length="32" mass="3168">MPLSDAQLFSALVLALVPAVLATLLGSALANS</sequence>
<dbReference type="HAMAP" id="MF_00828">
    <property type="entry name" value="PSI_PsaM"/>
    <property type="match status" value="1"/>
</dbReference>
<protein>
    <recommendedName>
        <fullName evidence="7">Photosystem I reaction center subunit XII</fullName>
    </recommendedName>
    <alternativeName>
        <fullName evidence="7">PSI-M</fullName>
    </alternativeName>
</protein>
<accession>A0ABX1LXQ6</accession>
<keyword evidence="6 7" id="KW-0472">Membrane</keyword>
<evidence type="ECO:0000256" key="1">
    <source>
        <dbReference type="ARBA" id="ARBA00022531"/>
    </source>
</evidence>
<proteinExistence type="inferred from homology"/>
<dbReference type="InterPro" id="IPR037279">
    <property type="entry name" value="PSI_PsaM_sf"/>
</dbReference>
<evidence type="ECO:0000256" key="7">
    <source>
        <dbReference type="HAMAP-Rule" id="MF_00828"/>
    </source>
</evidence>
<keyword evidence="9" id="KW-1185">Reference proteome</keyword>
<comment type="similarity">
    <text evidence="7">Belongs to the PsaM family.</text>
</comment>
<gene>
    <name evidence="7 8" type="primary">psaM</name>
    <name evidence="8" type="ORF">HC246_11595</name>
</gene>
<keyword evidence="1 7" id="KW-0602">Photosynthesis</keyword>
<dbReference type="Pfam" id="PF07465">
    <property type="entry name" value="PsaM"/>
    <property type="match status" value="1"/>
</dbReference>
<evidence type="ECO:0000256" key="5">
    <source>
        <dbReference type="ARBA" id="ARBA00023078"/>
    </source>
</evidence>
<keyword evidence="2 7" id="KW-0812">Transmembrane</keyword>
<comment type="caution">
    <text evidence="8">The sequence shown here is derived from an EMBL/GenBank/DDBJ whole genome shotgun (WGS) entry which is preliminary data.</text>
</comment>
<evidence type="ECO:0000256" key="6">
    <source>
        <dbReference type="ARBA" id="ARBA00023136"/>
    </source>
</evidence>
<organism evidence="8 9">
    <name type="scientific">Pseudanabaena yagii GIHE-NHR1</name>
    <dbReference type="NCBI Taxonomy" id="2722753"/>
    <lineage>
        <taxon>Bacteria</taxon>
        <taxon>Bacillati</taxon>
        <taxon>Cyanobacteriota</taxon>
        <taxon>Cyanophyceae</taxon>
        <taxon>Pseudanabaenales</taxon>
        <taxon>Pseudanabaenaceae</taxon>
        <taxon>Pseudanabaena</taxon>
        <taxon>Pseudanabaena yagii</taxon>
    </lineage>
</organism>